<keyword evidence="3" id="KW-1185">Reference proteome</keyword>
<keyword evidence="1" id="KW-1133">Transmembrane helix</keyword>
<organism evidence="2 3">
    <name type="scientific">Ancylostoma caninum</name>
    <name type="common">Dog hookworm</name>
    <dbReference type="NCBI Taxonomy" id="29170"/>
    <lineage>
        <taxon>Eukaryota</taxon>
        <taxon>Metazoa</taxon>
        <taxon>Ecdysozoa</taxon>
        <taxon>Nematoda</taxon>
        <taxon>Chromadorea</taxon>
        <taxon>Rhabditida</taxon>
        <taxon>Rhabditina</taxon>
        <taxon>Rhabditomorpha</taxon>
        <taxon>Strongyloidea</taxon>
        <taxon>Ancylostomatidae</taxon>
        <taxon>Ancylostomatinae</taxon>
        <taxon>Ancylostoma</taxon>
    </lineage>
</organism>
<evidence type="ECO:0000313" key="2">
    <source>
        <dbReference type="EMBL" id="RCN40312.1"/>
    </source>
</evidence>
<dbReference type="OrthoDB" id="5867138at2759"/>
<gene>
    <name evidence="2" type="ORF">ANCCAN_13736</name>
</gene>
<keyword evidence="1" id="KW-0472">Membrane</keyword>
<evidence type="ECO:0000313" key="3">
    <source>
        <dbReference type="Proteomes" id="UP000252519"/>
    </source>
</evidence>
<accession>A0A368G7I1</accession>
<sequence length="74" mass="8382">MYYTVPDMRVLIQTDMFPWFYGTSVLCFVLSSVSLLASNAPKSVLSIAENFPQLTSFLPISNLNNDYVVLRTLQ</sequence>
<name>A0A368G7I1_ANCCA</name>
<keyword evidence="1" id="KW-0812">Transmembrane</keyword>
<dbReference type="AlphaFoldDB" id="A0A368G7I1"/>
<protein>
    <submittedName>
        <fullName evidence="2">Uncharacterized protein</fullName>
    </submittedName>
</protein>
<feature type="transmembrane region" description="Helical" evidence="1">
    <location>
        <begin position="20"/>
        <end position="37"/>
    </location>
</feature>
<dbReference type="Proteomes" id="UP000252519">
    <property type="component" value="Unassembled WGS sequence"/>
</dbReference>
<proteinExistence type="predicted"/>
<dbReference type="EMBL" id="JOJR01000291">
    <property type="protein sequence ID" value="RCN40312.1"/>
    <property type="molecule type" value="Genomic_DNA"/>
</dbReference>
<reference evidence="2 3" key="1">
    <citation type="submission" date="2014-10" db="EMBL/GenBank/DDBJ databases">
        <title>Draft genome of the hookworm Ancylostoma caninum.</title>
        <authorList>
            <person name="Mitreva M."/>
        </authorList>
    </citation>
    <scope>NUCLEOTIDE SEQUENCE [LARGE SCALE GENOMIC DNA]</scope>
    <source>
        <strain evidence="2 3">Baltimore</strain>
    </source>
</reference>
<evidence type="ECO:0000256" key="1">
    <source>
        <dbReference type="SAM" id="Phobius"/>
    </source>
</evidence>
<comment type="caution">
    <text evidence="2">The sequence shown here is derived from an EMBL/GenBank/DDBJ whole genome shotgun (WGS) entry which is preliminary data.</text>
</comment>